<name>A0A6C2U6Z4_PONDE</name>
<keyword evidence="1" id="KW-1133">Transmembrane helix</keyword>
<feature type="transmembrane region" description="Helical" evidence="1">
    <location>
        <begin position="514"/>
        <end position="534"/>
    </location>
</feature>
<dbReference type="EMBL" id="CAAHFG010000002">
    <property type="protein sequence ID" value="VGO15567.1"/>
    <property type="molecule type" value="Genomic_DNA"/>
</dbReference>
<dbReference type="Gene3D" id="3.30.70.1320">
    <property type="entry name" value="Multidrug efflux transporter AcrB pore domain like"/>
    <property type="match status" value="1"/>
</dbReference>
<dbReference type="Gene3D" id="3.30.2090.10">
    <property type="entry name" value="Multidrug efflux transporter AcrB TolC docking domain, DN and DC subdomains"/>
    <property type="match status" value="2"/>
</dbReference>
<dbReference type="AlphaFoldDB" id="A0A6C2U6Z4"/>
<dbReference type="Proteomes" id="UP000366872">
    <property type="component" value="Unassembled WGS sequence"/>
</dbReference>
<dbReference type="GO" id="GO:0042910">
    <property type="term" value="F:xenobiotic transmembrane transporter activity"/>
    <property type="evidence" value="ECO:0007669"/>
    <property type="project" value="TreeGrafter"/>
</dbReference>
<evidence type="ECO:0000313" key="2">
    <source>
        <dbReference type="EMBL" id="VGO15567.1"/>
    </source>
</evidence>
<gene>
    <name evidence="2" type="primary">cusA</name>
    <name evidence="2" type="ORF">PDESU_04152</name>
</gene>
<evidence type="ECO:0000256" key="1">
    <source>
        <dbReference type="SAM" id="Phobius"/>
    </source>
</evidence>
<dbReference type="PANTHER" id="PTHR32063:SF19">
    <property type="entry name" value="CATION EFFLUX SYSTEM PROTEIN CUSA"/>
    <property type="match status" value="1"/>
</dbReference>
<feature type="transmembrane region" description="Helical" evidence="1">
    <location>
        <begin position="578"/>
        <end position="599"/>
    </location>
</feature>
<feature type="transmembrane region" description="Helical" evidence="1">
    <location>
        <begin position="546"/>
        <end position="566"/>
    </location>
</feature>
<feature type="transmembrane region" description="Helical" evidence="1">
    <location>
        <begin position="25"/>
        <end position="44"/>
    </location>
</feature>
<dbReference type="RefSeq" id="WP_136081120.1">
    <property type="nucleotide sequence ID" value="NZ_CAAHFG010000002.1"/>
</dbReference>
<feature type="transmembrane region" description="Helical" evidence="1">
    <location>
        <begin position="427"/>
        <end position="452"/>
    </location>
</feature>
<sequence>MSSNHTPEQRSPIGRLIRFCLENRLVVVLFTVAVVFAGILVAPFDWKLGELQRYPVSVDAIPDIGENQQIVFTEWMGRSPQDVEDQIGYPLTVQLLGIPGVKTVRSYSMFGFSSIYIIFKEEVEFYWSRTRVLEKLNSLPAGTLPEGVQPALGPDATALGQVFWYTLEGRDPAGNPTGGWDPEELRTIQDWYARYWLLSAEGVAEVASIGGHVREYQVDVDPDAMRAFGVGIDEIHRAVQGANIDVGAKSIEVNSVEYFIRGIGFIQSLDDIGNSVVKVNADNVPVLVKHVANVALGPAQRRGALDKGGAPAVGGVVVARYGDNPLKVIQNVKDKIAATARSLPQKTLADGTVSQVTVVPFYDRTGLIYETLNTLNEAIVQQILVTIIVVLIMVMHLRSGLVISTMLPLTVLLCFIGMKLFNVQANIVALSGIAIAIGTIVDMGIVICENIIKHLDKADSDESRLEVVHRAASEVGGAVLTAVLTTVISFLPVFTMIGAEGKLFKPLAFTKTTALVASIIIALTILPVLAHTFFGRTKPTATKRRTRFIPIILTILFVGVWLTLEWEPLGMGNPLRNLLFVALIIGGLLLVFNIFQYFYTRILGWCLDHKLLFLLAPLGLLLAGIGSWRTLGKEFMPSLDEGSFLWMPTTMTHASIGEVLDIMEKQDIAFQSIPEIESAVGKLGRAETPLDPAPISMIETVINYKSEYGIDADGNRVRQWRDHIRSPDDIWNEIVKAGKIPGTTSAPKLQPIAARIVMLQSGMRAPMGVKVQGPDLETIERVGLEIEKLLKEVPSVEPAAVIADRIVGKPYLEIVPDREALARYGIPIRKFQDVVEIAIGGRKVTSTVEGRERFPVRVRYQRELRDHIEALDRILVPGSAGQQIPITELAEIQYVRGPQNIKSEDTFLVGYVVFDKQPGFAEVDVVEAAQAHLAEHLDVPAGVSYRFAGSYENQQRAARTLSMVLPIALFAIFMIIYFQFKSVSTTVLIFTGVFIAWSGGFILLWLYGQPWFLDFNLFGTEMRDLFQVHAINLSVAVWVGFLALFGIATDDGVVMGTYLTQTFRDNTPKNPAEVRELVIQAGNRRVRACLMTTATTILALLPVLTSTGRGSDIMVPMAIPSFGGMLIETITMLVVPVLYCWRQEKSL</sequence>
<keyword evidence="3" id="KW-1185">Reference proteome</keyword>
<feature type="transmembrane region" description="Helical" evidence="1">
    <location>
        <begin position="472"/>
        <end position="494"/>
    </location>
</feature>
<protein>
    <submittedName>
        <fullName evidence="2">Cation efflux system protein CusA</fullName>
    </submittedName>
</protein>
<feature type="transmembrane region" description="Helical" evidence="1">
    <location>
        <begin position="611"/>
        <end position="628"/>
    </location>
</feature>
<dbReference type="PRINTS" id="PR00702">
    <property type="entry name" value="ACRIFLAVINRP"/>
</dbReference>
<feature type="transmembrane region" description="Helical" evidence="1">
    <location>
        <begin position="401"/>
        <end position="421"/>
    </location>
</feature>
<dbReference type="Gene3D" id="3.30.70.1440">
    <property type="entry name" value="Multidrug efflux transporter AcrB pore domain"/>
    <property type="match status" value="1"/>
</dbReference>
<feature type="transmembrane region" description="Helical" evidence="1">
    <location>
        <begin position="987"/>
        <end position="1008"/>
    </location>
</feature>
<keyword evidence="1" id="KW-0472">Membrane</keyword>
<dbReference type="Gene3D" id="1.20.1640.10">
    <property type="entry name" value="Multidrug efflux transporter AcrB transmembrane domain"/>
    <property type="match status" value="2"/>
</dbReference>
<dbReference type="SUPFAM" id="SSF82866">
    <property type="entry name" value="Multidrug efflux transporter AcrB transmembrane domain"/>
    <property type="match status" value="2"/>
</dbReference>
<feature type="transmembrane region" description="Helical" evidence="1">
    <location>
        <begin position="1028"/>
        <end position="1048"/>
    </location>
</feature>
<evidence type="ECO:0000313" key="3">
    <source>
        <dbReference type="Proteomes" id="UP000366872"/>
    </source>
</evidence>
<organism evidence="2 3">
    <name type="scientific">Pontiella desulfatans</name>
    <dbReference type="NCBI Taxonomy" id="2750659"/>
    <lineage>
        <taxon>Bacteria</taxon>
        <taxon>Pseudomonadati</taxon>
        <taxon>Kiritimatiellota</taxon>
        <taxon>Kiritimatiellia</taxon>
        <taxon>Kiritimatiellales</taxon>
        <taxon>Pontiellaceae</taxon>
        <taxon>Pontiella</taxon>
    </lineage>
</organism>
<accession>A0A6C2U6Z4</accession>
<keyword evidence="1" id="KW-0812">Transmembrane</keyword>
<dbReference type="InterPro" id="IPR027463">
    <property type="entry name" value="AcrB_DN_DC_subdom"/>
</dbReference>
<reference evidence="2 3" key="1">
    <citation type="submission" date="2019-04" db="EMBL/GenBank/DDBJ databases">
        <authorList>
            <person name="Van Vliet M D."/>
        </authorList>
    </citation>
    <scope>NUCLEOTIDE SEQUENCE [LARGE SCALE GENOMIC DNA]</scope>
    <source>
        <strain evidence="2 3">F1</strain>
    </source>
</reference>
<proteinExistence type="predicted"/>
<feature type="transmembrane region" description="Helical" evidence="1">
    <location>
        <begin position="378"/>
        <end position="394"/>
    </location>
</feature>
<feature type="transmembrane region" description="Helical" evidence="1">
    <location>
        <begin position="1088"/>
        <end position="1105"/>
    </location>
</feature>
<feature type="transmembrane region" description="Helical" evidence="1">
    <location>
        <begin position="1117"/>
        <end position="1141"/>
    </location>
</feature>
<dbReference type="InterPro" id="IPR001036">
    <property type="entry name" value="Acrflvin-R"/>
</dbReference>
<dbReference type="PANTHER" id="PTHR32063">
    <property type="match status" value="1"/>
</dbReference>
<dbReference type="SUPFAM" id="SSF82714">
    <property type="entry name" value="Multidrug efflux transporter AcrB TolC docking domain, DN and DC subdomains"/>
    <property type="match status" value="2"/>
</dbReference>
<dbReference type="Pfam" id="PF00873">
    <property type="entry name" value="ACR_tran"/>
    <property type="match status" value="2"/>
</dbReference>
<dbReference type="GO" id="GO:0005886">
    <property type="term" value="C:plasma membrane"/>
    <property type="evidence" value="ECO:0007669"/>
    <property type="project" value="TreeGrafter"/>
</dbReference>
<dbReference type="Gene3D" id="3.30.70.1430">
    <property type="entry name" value="Multidrug efflux transporter AcrB pore domain"/>
    <property type="match status" value="2"/>
</dbReference>
<feature type="transmembrane region" description="Helical" evidence="1">
    <location>
        <begin position="961"/>
        <end position="980"/>
    </location>
</feature>
<dbReference type="SUPFAM" id="SSF82693">
    <property type="entry name" value="Multidrug efflux transporter AcrB pore domain, PN1, PN2, PC1 and PC2 subdomains"/>
    <property type="match status" value="2"/>
</dbReference>